<keyword evidence="1" id="KW-0472">Membrane</keyword>
<evidence type="ECO:0000313" key="2">
    <source>
        <dbReference type="EMBL" id="MST62921.1"/>
    </source>
</evidence>
<sequence length="81" mass="9322">MNNLRTRYSNVQISRIGVYSLSVLMLILMYAFKSNEILRVLCANVIVISLLVHDYKNENVSLFGLLSYIVLIQLFIISIIK</sequence>
<protein>
    <submittedName>
        <fullName evidence="2">Uncharacterized protein</fullName>
    </submittedName>
</protein>
<evidence type="ECO:0000256" key="1">
    <source>
        <dbReference type="SAM" id="Phobius"/>
    </source>
</evidence>
<dbReference type="EMBL" id="VUNE01000004">
    <property type="protein sequence ID" value="MST62921.1"/>
    <property type="molecule type" value="Genomic_DNA"/>
</dbReference>
<dbReference type="RefSeq" id="WP_154538396.1">
    <property type="nucleotide sequence ID" value="NZ_VUNE01000004.1"/>
</dbReference>
<keyword evidence="3" id="KW-1185">Reference proteome</keyword>
<name>A0A6N7X4C8_9FIRM</name>
<feature type="transmembrane region" description="Helical" evidence="1">
    <location>
        <begin position="37"/>
        <end position="53"/>
    </location>
</feature>
<keyword evidence="1" id="KW-0812">Transmembrane</keyword>
<keyword evidence="1" id="KW-1133">Transmembrane helix</keyword>
<dbReference type="AlphaFoldDB" id="A0A6N7X4C8"/>
<feature type="transmembrane region" description="Helical" evidence="1">
    <location>
        <begin position="60"/>
        <end position="80"/>
    </location>
</feature>
<dbReference type="Proteomes" id="UP000440713">
    <property type="component" value="Unassembled WGS sequence"/>
</dbReference>
<proteinExistence type="predicted"/>
<feature type="transmembrane region" description="Helical" evidence="1">
    <location>
        <begin position="12"/>
        <end position="31"/>
    </location>
</feature>
<evidence type="ECO:0000313" key="3">
    <source>
        <dbReference type="Proteomes" id="UP000440713"/>
    </source>
</evidence>
<comment type="caution">
    <text evidence="2">The sequence shown here is derived from an EMBL/GenBank/DDBJ whole genome shotgun (WGS) entry which is preliminary data.</text>
</comment>
<organism evidence="2 3">
    <name type="scientific">Peptostreptococcus porci</name>
    <dbReference type="NCBI Taxonomy" id="2652282"/>
    <lineage>
        <taxon>Bacteria</taxon>
        <taxon>Bacillati</taxon>
        <taxon>Bacillota</taxon>
        <taxon>Clostridia</taxon>
        <taxon>Peptostreptococcales</taxon>
        <taxon>Peptostreptococcaceae</taxon>
        <taxon>Peptostreptococcus</taxon>
    </lineage>
</organism>
<gene>
    <name evidence="2" type="ORF">FYJ71_08050</name>
</gene>
<reference evidence="2 3" key="1">
    <citation type="submission" date="2019-08" db="EMBL/GenBank/DDBJ databases">
        <title>In-depth cultivation of the pig gut microbiome towards novel bacterial diversity and tailored functional studies.</title>
        <authorList>
            <person name="Wylensek D."/>
            <person name="Hitch T.C.A."/>
            <person name="Clavel T."/>
        </authorList>
    </citation>
    <scope>NUCLEOTIDE SEQUENCE [LARGE SCALE GENOMIC DNA]</scope>
    <source>
        <strain evidence="2 3">WCA-SAB-591-4A-A</strain>
    </source>
</reference>
<accession>A0A6N7X4C8</accession>